<dbReference type="Pfam" id="PF07723">
    <property type="entry name" value="LRR_2"/>
    <property type="match status" value="1"/>
</dbReference>
<dbReference type="SMART" id="SM00256">
    <property type="entry name" value="FBOX"/>
    <property type="match status" value="1"/>
</dbReference>
<name>A0ABC8LIS7_ERUVS</name>
<dbReference type="SUPFAM" id="SSF81383">
    <property type="entry name" value="F-box domain"/>
    <property type="match status" value="1"/>
</dbReference>
<feature type="domain" description="F-box" evidence="1">
    <location>
        <begin position="1"/>
        <end position="52"/>
    </location>
</feature>
<dbReference type="Pfam" id="PF00646">
    <property type="entry name" value="F-box"/>
    <property type="match status" value="1"/>
</dbReference>
<dbReference type="Proteomes" id="UP001642260">
    <property type="component" value="Unassembled WGS sequence"/>
</dbReference>
<dbReference type="InterPro" id="IPR032675">
    <property type="entry name" value="LRR_dom_sf"/>
</dbReference>
<dbReference type="Gene3D" id="1.20.1280.50">
    <property type="match status" value="1"/>
</dbReference>
<gene>
    <name evidence="2" type="ORF">ERUC_LOCUS36069</name>
</gene>
<evidence type="ECO:0000313" key="3">
    <source>
        <dbReference type="Proteomes" id="UP001642260"/>
    </source>
</evidence>
<comment type="caution">
    <text evidence="2">The sequence shown here is derived from an EMBL/GenBank/DDBJ whole genome shotgun (WGS) entry which is preliminary data.</text>
</comment>
<dbReference type="InterPro" id="IPR036047">
    <property type="entry name" value="F-box-like_dom_sf"/>
</dbReference>
<proteinExistence type="predicted"/>
<dbReference type="InterPro" id="IPR053781">
    <property type="entry name" value="F-box_AtFBL13-like"/>
</dbReference>
<evidence type="ECO:0000313" key="2">
    <source>
        <dbReference type="EMBL" id="CAH8383586.1"/>
    </source>
</evidence>
<evidence type="ECO:0000259" key="1">
    <source>
        <dbReference type="PROSITE" id="PS50181"/>
    </source>
</evidence>
<dbReference type="PROSITE" id="PS50181">
    <property type="entry name" value="FBOX"/>
    <property type="match status" value="1"/>
</dbReference>
<organism evidence="2 3">
    <name type="scientific">Eruca vesicaria subsp. sativa</name>
    <name type="common">Garden rocket</name>
    <name type="synonym">Eruca sativa</name>
    <dbReference type="NCBI Taxonomy" id="29727"/>
    <lineage>
        <taxon>Eukaryota</taxon>
        <taxon>Viridiplantae</taxon>
        <taxon>Streptophyta</taxon>
        <taxon>Embryophyta</taxon>
        <taxon>Tracheophyta</taxon>
        <taxon>Spermatophyta</taxon>
        <taxon>Magnoliopsida</taxon>
        <taxon>eudicotyledons</taxon>
        <taxon>Gunneridae</taxon>
        <taxon>Pentapetalae</taxon>
        <taxon>rosids</taxon>
        <taxon>malvids</taxon>
        <taxon>Brassicales</taxon>
        <taxon>Brassicaceae</taxon>
        <taxon>Brassiceae</taxon>
        <taxon>Eruca</taxon>
    </lineage>
</organism>
<dbReference type="InterPro" id="IPR013101">
    <property type="entry name" value="LRR_PRU1-like"/>
</dbReference>
<dbReference type="CDD" id="cd22160">
    <property type="entry name" value="F-box_AtFBL13-like"/>
    <property type="match status" value="1"/>
</dbReference>
<dbReference type="EMBL" id="CAKOAT010595153">
    <property type="protein sequence ID" value="CAH8383586.1"/>
    <property type="molecule type" value="Genomic_DNA"/>
</dbReference>
<dbReference type="PANTHER" id="PTHR31900">
    <property type="entry name" value="F-BOX/RNI SUPERFAMILY PROTEIN-RELATED"/>
    <property type="match status" value="1"/>
</dbReference>
<dbReference type="PANTHER" id="PTHR31900:SF28">
    <property type="entry name" value="FBD DOMAIN-CONTAINING PROTEIN"/>
    <property type="match status" value="1"/>
</dbReference>
<protein>
    <recommendedName>
        <fullName evidence="1">F-box domain-containing protein</fullName>
    </recommendedName>
</protein>
<keyword evidence="3" id="KW-1185">Reference proteome</keyword>
<dbReference type="Gene3D" id="3.80.10.10">
    <property type="entry name" value="Ribonuclease Inhibitor"/>
    <property type="match status" value="1"/>
</dbReference>
<dbReference type="AlphaFoldDB" id="A0ABC8LIS7"/>
<reference evidence="2 3" key="1">
    <citation type="submission" date="2022-03" db="EMBL/GenBank/DDBJ databases">
        <authorList>
            <person name="Macdonald S."/>
            <person name="Ahmed S."/>
            <person name="Newling K."/>
        </authorList>
    </citation>
    <scope>NUCLEOTIDE SEQUENCE [LARGE SCALE GENOMIC DNA]</scope>
</reference>
<dbReference type="InterPro" id="IPR050232">
    <property type="entry name" value="FBL13/AtMIF1-like"/>
</dbReference>
<sequence length="451" mass="52056">MISNIPDDLLFGILSFVPVREAMNTSLLSKRWESLWKMMPVLKYSEKSFPDMTFQEFVEFFRRSLQLNEAPVLETLTIKIKQQQVPLKIQSCLPGTVFQKLVVLKLHTIRYLEIDDSPPGRHFSAGKPSVCFQSLKGLHLTHVGFREEQSFCRLISACPVVEDLFFNTVRTCAPKTIFRRPPQKRLEINTPYLKYLKIKNITGRLIFTTDMPNLVEATLKVDPSQTNDFLRIVTSVEFLSIHLYANEVLLLADKISQRLFHLELCIYGKISRNLLLHLLKHSPKLRVLKLQEIHHLSIEPAPADPYQLYHLRKFNDPPPSRVSITSEPAYYGSDEPRLEISTPCLKYLKIFDRLGYYNFLEDMPKLVEADVSVDVSKNEKLLTVLSSVEHLVICLYPSMVLDVTDSLIFNRLLHLKLDVCNSFRSNALLSLLKHFPNLQSLKLGRETTSWI</sequence>
<dbReference type="InterPro" id="IPR001810">
    <property type="entry name" value="F-box_dom"/>
</dbReference>
<accession>A0ABC8LIS7</accession>